<accession>A0AA37HRG1</accession>
<reference evidence="1" key="2">
    <citation type="submission" date="2021-08" db="EMBL/GenBank/DDBJ databases">
        <authorList>
            <person name="Tani A."/>
            <person name="Ola A."/>
            <person name="Ogura Y."/>
            <person name="Katsura K."/>
            <person name="Hayashi T."/>
        </authorList>
    </citation>
    <scope>NUCLEOTIDE SEQUENCE</scope>
    <source>
        <strain evidence="1">NBRC 103626</strain>
    </source>
</reference>
<evidence type="ECO:0000313" key="1">
    <source>
        <dbReference type="EMBL" id="GJD79582.1"/>
    </source>
</evidence>
<dbReference type="RefSeq" id="WP_238303559.1">
    <property type="nucleotide sequence ID" value="NZ_BPQM01000064.1"/>
</dbReference>
<reference evidence="1" key="1">
    <citation type="journal article" date="2016" name="Front. Microbiol.">
        <title>Genome Sequence of the Piezophilic, Mesophilic Sulfate-Reducing Bacterium Desulfovibrio indicus J2T.</title>
        <authorList>
            <person name="Cao J."/>
            <person name="Maignien L."/>
            <person name="Shao Z."/>
            <person name="Alain K."/>
            <person name="Jebbar M."/>
        </authorList>
    </citation>
    <scope>NUCLEOTIDE SEQUENCE</scope>
    <source>
        <strain evidence="1">NBRC 103626</strain>
    </source>
</reference>
<dbReference type="Pfam" id="PF09552">
    <property type="entry name" value="RE_BstXI"/>
    <property type="match status" value="1"/>
</dbReference>
<protein>
    <recommendedName>
        <fullName evidence="3">Restriction endonuclease</fullName>
    </recommendedName>
</protein>
<sequence length="333" mass="37538">MARSSVPRVPNLPSLLKSKIYKTGQTRGADDDVIFQNRVSRNSTVLVPYSHWAKAYVLPEGEEAFENGFICLISPDTFFGTPGIERELAEYDLELGQNALVFYETRSQWDRFNPERRGWTPASSRRPPLNGQYVARVPGLTAIEGGERISRGFNTTANKGAGIRLYEYAGTPTIRAARDQLEALFWLCEDALSIVIENDMLEADALRRKAHILAVCEEAGNLDRQRLEANRILDSAGKTVCPLCLERLSGAGFFNKVRQAEGREVSDLTVTQVNLFHIREIQYGHYNHVPYNLGWGHHHCNVVVKDSGIRETLEWMSAVVDRNVEAGFLNRRD</sequence>
<dbReference type="EMBL" id="BPQM01000064">
    <property type="protein sequence ID" value="GJD79582.1"/>
    <property type="molecule type" value="Genomic_DNA"/>
</dbReference>
<dbReference type="AlphaFoldDB" id="A0AA37HRG1"/>
<gene>
    <name evidence="1" type="ORF">NBEOAGPD_2811</name>
</gene>
<comment type="caution">
    <text evidence="1">The sequence shown here is derived from an EMBL/GenBank/DDBJ whole genome shotgun (WGS) entry which is preliminary data.</text>
</comment>
<name>A0AA37HRG1_9HYPH</name>
<dbReference type="Proteomes" id="UP001055108">
    <property type="component" value="Unassembled WGS sequence"/>
</dbReference>
<proteinExistence type="predicted"/>
<dbReference type="InterPro" id="IPR018578">
    <property type="entry name" value="Restrct_endonuc_II_BstXI"/>
</dbReference>
<evidence type="ECO:0000313" key="2">
    <source>
        <dbReference type="Proteomes" id="UP001055108"/>
    </source>
</evidence>
<organism evidence="1 2">
    <name type="scientific">Methylobacterium gregans</name>
    <dbReference type="NCBI Taxonomy" id="374424"/>
    <lineage>
        <taxon>Bacteria</taxon>
        <taxon>Pseudomonadati</taxon>
        <taxon>Pseudomonadota</taxon>
        <taxon>Alphaproteobacteria</taxon>
        <taxon>Hyphomicrobiales</taxon>
        <taxon>Methylobacteriaceae</taxon>
        <taxon>Methylobacterium</taxon>
    </lineage>
</organism>
<keyword evidence="2" id="KW-1185">Reference proteome</keyword>
<evidence type="ECO:0008006" key="3">
    <source>
        <dbReference type="Google" id="ProtNLM"/>
    </source>
</evidence>